<evidence type="ECO:0008006" key="3">
    <source>
        <dbReference type="Google" id="ProtNLM"/>
    </source>
</evidence>
<dbReference type="SFLD" id="SFLDG01129">
    <property type="entry name" value="C1.5:_HAD__Beta-PGM__Phosphata"/>
    <property type="match status" value="1"/>
</dbReference>
<dbReference type="InterPro" id="IPR006439">
    <property type="entry name" value="HAD-SF_hydro_IA"/>
</dbReference>
<dbReference type="GO" id="GO:0006281">
    <property type="term" value="P:DNA repair"/>
    <property type="evidence" value="ECO:0007669"/>
    <property type="project" value="TreeGrafter"/>
</dbReference>
<dbReference type="Gene3D" id="3.40.50.1000">
    <property type="entry name" value="HAD superfamily/HAD-like"/>
    <property type="match status" value="1"/>
</dbReference>
<accession>A0A0B5ANX5</accession>
<protein>
    <recommendedName>
        <fullName evidence="3">Haloacid dehalogenase</fullName>
    </recommendedName>
</protein>
<dbReference type="InterPro" id="IPR050155">
    <property type="entry name" value="HAD-like_hydrolase_sf"/>
</dbReference>
<gene>
    <name evidence="1" type="ORF">JMA_26530</name>
</gene>
<dbReference type="BioCyc" id="JESP1508404:G14D9-11933-MONOMER"/>
<dbReference type="KEGG" id="jeo:JMA_26530"/>
<dbReference type="PANTHER" id="PTHR43434:SF22">
    <property type="entry name" value="PHOSPHOGLYCOLATE PHOSPHATASE"/>
    <property type="match status" value="1"/>
</dbReference>
<dbReference type="PANTHER" id="PTHR43434">
    <property type="entry name" value="PHOSPHOGLYCOLATE PHOSPHATASE"/>
    <property type="match status" value="1"/>
</dbReference>
<dbReference type="AlphaFoldDB" id="A0A0B5ANX5"/>
<dbReference type="SFLD" id="SFLDS00003">
    <property type="entry name" value="Haloacid_Dehalogenase"/>
    <property type="match status" value="1"/>
</dbReference>
<dbReference type="SUPFAM" id="SSF56784">
    <property type="entry name" value="HAD-like"/>
    <property type="match status" value="1"/>
</dbReference>
<dbReference type="EMBL" id="CP009416">
    <property type="protein sequence ID" value="AJD91970.1"/>
    <property type="molecule type" value="Genomic_DNA"/>
</dbReference>
<dbReference type="Proteomes" id="UP000031449">
    <property type="component" value="Chromosome"/>
</dbReference>
<dbReference type="GO" id="GO:0008967">
    <property type="term" value="F:phosphoglycolate phosphatase activity"/>
    <property type="evidence" value="ECO:0007669"/>
    <property type="project" value="TreeGrafter"/>
</dbReference>
<reference evidence="1 2" key="1">
    <citation type="submission" date="2014-08" db="EMBL/GenBank/DDBJ databases">
        <title>Complete genome of a marine bacteria Jeotgalibacillus malaysiensis.</title>
        <authorList>
            <person name="Yaakop A.S."/>
            <person name="Chan K.-G."/>
            <person name="Goh K.M."/>
        </authorList>
    </citation>
    <scope>NUCLEOTIDE SEQUENCE [LARGE SCALE GENOMIC DNA]</scope>
    <source>
        <strain evidence="1 2">D5</strain>
    </source>
</reference>
<sequence>MTSRTIQVGNTPVSASVVAFDKDGTLFQAEPFWKALNKERKKRFVSMTGLHHGEEWDRIMGVHETGVDHSGLLAVASEAEEKTVIAALLYQYTGKPWIESLALADKLLDESNQSLNIEEAFIPVVGAAELLHELKHAGYVVGIATSDNKERAAACMKLLGFHDADFIVTPENVSHGKPAPDMLEKICRDFTVPADEVLMVGDSIVDCMMAKAAGCKSIAVNENPELLEDLSHTADFCLPSVADILIKWES</sequence>
<keyword evidence="2" id="KW-1185">Reference proteome</keyword>
<dbReference type="NCBIfam" id="TIGR01549">
    <property type="entry name" value="HAD-SF-IA-v1"/>
    <property type="match status" value="1"/>
</dbReference>
<name>A0A0B5ANX5_9BACL</name>
<organism evidence="1 2">
    <name type="scientific">Jeotgalibacillus malaysiensis</name>
    <dbReference type="NCBI Taxonomy" id="1508404"/>
    <lineage>
        <taxon>Bacteria</taxon>
        <taxon>Bacillati</taxon>
        <taxon>Bacillota</taxon>
        <taxon>Bacilli</taxon>
        <taxon>Bacillales</taxon>
        <taxon>Caryophanaceae</taxon>
        <taxon>Jeotgalibacillus</taxon>
    </lineage>
</organism>
<evidence type="ECO:0000313" key="2">
    <source>
        <dbReference type="Proteomes" id="UP000031449"/>
    </source>
</evidence>
<proteinExistence type="predicted"/>
<dbReference type="Pfam" id="PF00702">
    <property type="entry name" value="Hydrolase"/>
    <property type="match status" value="1"/>
</dbReference>
<evidence type="ECO:0000313" key="1">
    <source>
        <dbReference type="EMBL" id="AJD91970.1"/>
    </source>
</evidence>
<dbReference type="NCBIfam" id="TIGR01509">
    <property type="entry name" value="HAD-SF-IA-v3"/>
    <property type="match status" value="1"/>
</dbReference>
<dbReference type="STRING" id="1508404.JMA_26530"/>
<dbReference type="OrthoDB" id="9797743at2"/>
<dbReference type="HOGENOM" id="CLU_045011_16_1_9"/>
<dbReference type="InterPro" id="IPR023214">
    <property type="entry name" value="HAD_sf"/>
</dbReference>
<dbReference type="InterPro" id="IPR036412">
    <property type="entry name" value="HAD-like_sf"/>
</dbReference>